<dbReference type="InterPro" id="IPR050608">
    <property type="entry name" value="NmrA-type/Isoflavone_red_sf"/>
</dbReference>
<dbReference type="CDD" id="cd05259">
    <property type="entry name" value="PCBER_SDR_a"/>
    <property type="match status" value="1"/>
</dbReference>
<dbReference type="AlphaFoldDB" id="A0A4D6NV05"/>
<keyword evidence="3" id="KW-0560">Oxidoreductase</keyword>
<evidence type="ECO:0000256" key="1">
    <source>
        <dbReference type="ARBA" id="ARBA00005725"/>
    </source>
</evidence>
<dbReference type="InterPro" id="IPR045312">
    <property type="entry name" value="PCBER-like"/>
</dbReference>
<keyword evidence="6" id="KW-1185">Reference proteome</keyword>
<dbReference type="Gene3D" id="3.90.25.10">
    <property type="entry name" value="UDP-galactose 4-epimerase, domain 1"/>
    <property type="match status" value="1"/>
</dbReference>
<dbReference type="Gene3D" id="3.40.50.720">
    <property type="entry name" value="NAD(P)-binding Rossmann-like Domain"/>
    <property type="match status" value="1"/>
</dbReference>
<dbReference type="Gramene" id="Vigun09g265800.1.v1.2">
    <property type="protein sequence ID" value="Vigun09g265800.1.v1.2"/>
    <property type="gene ID" value="Vigun09g265800.v1.2"/>
</dbReference>
<evidence type="ECO:0000259" key="4">
    <source>
        <dbReference type="Pfam" id="PF05368"/>
    </source>
</evidence>
<sequence>MAGNSKSRILLIGGTGYIGKFIVEASAKAGHPTFVLVRESTLSNPAKSSLIDKFKSLGVNLVKGDLCDHQSLVNAIKQVDVVISTVGQFQLADQDKIISAIKEAGNVKKFYPSEFGMDVDRTHVGEPVKSKFAQKVKVRRSIEAEGIPYTCVSNNFFAGIFLPNFSQLGATTPPRDKVIILGDGNPKVVFNKEEDVATYTINSVDDPRTLNKILYLRPPNNTLSFNELVTLWETKIGKTLERIYVSEEQVLKQIQESSPPVNTILSIDHASYVKGDHTNFEIESSFGVEASTLYPDVKYTTVDEILNQFI</sequence>
<protein>
    <submittedName>
        <fullName evidence="5">Isoflavone reductase</fullName>
    </submittedName>
</protein>
<gene>
    <name evidence="5" type="ORF">DEO72_LG11g3840</name>
</gene>
<dbReference type="InterPro" id="IPR036291">
    <property type="entry name" value="NAD(P)-bd_dom_sf"/>
</dbReference>
<evidence type="ECO:0000256" key="3">
    <source>
        <dbReference type="ARBA" id="ARBA00023002"/>
    </source>
</evidence>
<dbReference type="PANTHER" id="PTHR43349:SF35">
    <property type="entry name" value="PHENYLCOUMARAN BENZYLIC ETHER REDUCTASE 1"/>
    <property type="match status" value="1"/>
</dbReference>
<accession>A0A4D6NV05</accession>
<dbReference type="Pfam" id="PF05368">
    <property type="entry name" value="NmrA"/>
    <property type="match status" value="1"/>
</dbReference>
<proteinExistence type="inferred from homology"/>
<evidence type="ECO:0000313" key="5">
    <source>
        <dbReference type="EMBL" id="QCE16821.1"/>
    </source>
</evidence>
<dbReference type="Proteomes" id="UP000501690">
    <property type="component" value="Linkage Group LG11"/>
</dbReference>
<comment type="similarity">
    <text evidence="1">Belongs to the NmrA-type oxidoreductase family. Isoflavone reductase subfamily.</text>
</comment>
<dbReference type="InterPro" id="IPR008030">
    <property type="entry name" value="NmrA-like"/>
</dbReference>
<dbReference type="EMBL" id="CP039355">
    <property type="protein sequence ID" value="QCE16821.1"/>
    <property type="molecule type" value="Genomic_DNA"/>
</dbReference>
<dbReference type="GO" id="GO:0009807">
    <property type="term" value="P:lignan biosynthetic process"/>
    <property type="evidence" value="ECO:0007669"/>
    <property type="project" value="UniProtKB-ARBA"/>
</dbReference>
<name>A0A4D6NV05_VIGUN</name>
<dbReference type="GO" id="GO:0016491">
    <property type="term" value="F:oxidoreductase activity"/>
    <property type="evidence" value="ECO:0007669"/>
    <property type="project" value="UniProtKB-KW"/>
</dbReference>
<evidence type="ECO:0000256" key="2">
    <source>
        <dbReference type="ARBA" id="ARBA00022857"/>
    </source>
</evidence>
<reference evidence="5 6" key="1">
    <citation type="submission" date="2019-04" db="EMBL/GenBank/DDBJ databases">
        <title>An improved genome assembly and genetic linkage map for asparagus bean, Vigna unguiculata ssp. sesquipedialis.</title>
        <authorList>
            <person name="Xia Q."/>
            <person name="Zhang R."/>
            <person name="Dong Y."/>
        </authorList>
    </citation>
    <scope>NUCLEOTIDE SEQUENCE [LARGE SCALE GENOMIC DNA]</scope>
    <source>
        <tissue evidence="5">Leaf</tissue>
    </source>
</reference>
<organism evidence="5 6">
    <name type="scientific">Vigna unguiculata</name>
    <name type="common">Cowpea</name>
    <dbReference type="NCBI Taxonomy" id="3917"/>
    <lineage>
        <taxon>Eukaryota</taxon>
        <taxon>Viridiplantae</taxon>
        <taxon>Streptophyta</taxon>
        <taxon>Embryophyta</taxon>
        <taxon>Tracheophyta</taxon>
        <taxon>Spermatophyta</taxon>
        <taxon>Magnoliopsida</taxon>
        <taxon>eudicotyledons</taxon>
        <taxon>Gunneridae</taxon>
        <taxon>Pentapetalae</taxon>
        <taxon>rosids</taxon>
        <taxon>fabids</taxon>
        <taxon>Fabales</taxon>
        <taxon>Fabaceae</taxon>
        <taxon>Papilionoideae</taxon>
        <taxon>50 kb inversion clade</taxon>
        <taxon>NPAAA clade</taxon>
        <taxon>indigoferoid/millettioid clade</taxon>
        <taxon>Phaseoleae</taxon>
        <taxon>Vigna</taxon>
    </lineage>
</organism>
<keyword evidence="2" id="KW-0521">NADP</keyword>
<evidence type="ECO:0000313" key="6">
    <source>
        <dbReference type="Proteomes" id="UP000501690"/>
    </source>
</evidence>
<feature type="domain" description="NmrA-like" evidence="4">
    <location>
        <begin position="6"/>
        <end position="306"/>
    </location>
</feature>
<dbReference type="OrthoDB" id="419598at2759"/>
<dbReference type="SUPFAM" id="SSF51735">
    <property type="entry name" value="NAD(P)-binding Rossmann-fold domains"/>
    <property type="match status" value="1"/>
</dbReference>
<dbReference type="PANTHER" id="PTHR43349">
    <property type="entry name" value="PINORESINOL REDUCTASE-RELATED"/>
    <property type="match status" value="1"/>
</dbReference>